<dbReference type="AlphaFoldDB" id="A0A061R918"/>
<name>A0A061R918_9CHLO</name>
<dbReference type="Pfam" id="PF04359">
    <property type="entry name" value="DUF493"/>
    <property type="match status" value="1"/>
</dbReference>
<dbReference type="InterPro" id="IPR027471">
    <property type="entry name" value="YbeD-like_sf"/>
</dbReference>
<organism evidence="1">
    <name type="scientific">Tetraselmis sp. GSL018</name>
    <dbReference type="NCBI Taxonomy" id="582737"/>
    <lineage>
        <taxon>Eukaryota</taxon>
        <taxon>Viridiplantae</taxon>
        <taxon>Chlorophyta</taxon>
        <taxon>core chlorophytes</taxon>
        <taxon>Chlorodendrophyceae</taxon>
        <taxon>Chlorodendrales</taxon>
        <taxon>Chlorodendraceae</taxon>
        <taxon>Tetraselmis</taxon>
    </lineage>
</organism>
<sequence>MLRARVPTNFAGKSVDRIPLRYSLARRRCGFSISAQQNSGGGFNGDSKREHDAKDALIKSLGEVSKQQGREPETRNFVLGSEGSIEKWRELDEKVNEYPGQRSFKCVGVAESGFRESMVQAVEDVVGSVHPEMVNTRSSSKGNYISVQIGPVIVKNPDQVIEIFSLMKQDERLKWVM</sequence>
<reference evidence="1" key="1">
    <citation type="submission" date="2014-05" db="EMBL/GenBank/DDBJ databases">
        <title>The transcriptome of the halophilic microalga Tetraselmis sp. GSL018 isolated from the Great Salt Lake, Utah.</title>
        <authorList>
            <person name="Jinkerson R.E."/>
            <person name="D'Adamo S."/>
            <person name="Posewitz M.C."/>
        </authorList>
    </citation>
    <scope>NUCLEOTIDE SEQUENCE</scope>
    <source>
        <strain evidence="1">GSL018</strain>
    </source>
</reference>
<protein>
    <submittedName>
        <fullName evidence="1">Uncharacterized protein</fullName>
    </submittedName>
</protein>
<dbReference type="SUPFAM" id="SSF117991">
    <property type="entry name" value="YbeD/HP0495-like"/>
    <property type="match status" value="1"/>
</dbReference>
<dbReference type="InterPro" id="IPR007454">
    <property type="entry name" value="UPF0250_YbeD-like"/>
</dbReference>
<proteinExistence type="predicted"/>
<dbReference type="PANTHER" id="PTHR34782">
    <property type="entry name" value="PHOSPHORIBOSYLFORMYLGLYCINAMIDINE SYNTHASE"/>
    <property type="match status" value="1"/>
</dbReference>
<dbReference type="Gene3D" id="3.30.70.260">
    <property type="match status" value="1"/>
</dbReference>
<dbReference type="EMBL" id="GBEZ01017908">
    <property type="protein sequence ID" value="JAC68473.1"/>
    <property type="molecule type" value="Transcribed_RNA"/>
</dbReference>
<dbReference type="PANTHER" id="PTHR34782:SF1">
    <property type="entry name" value="PHOSPHORIBOSYLFORMYLGLYCINAMIDINE SYNTHASE"/>
    <property type="match status" value="1"/>
</dbReference>
<accession>A0A061R918</accession>
<gene>
    <name evidence="1" type="ORF">TSPGSL018_8627</name>
</gene>
<evidence type="ECO:0000313" key="1">
    <source>
        <dbReference type="EMBL" id="JAC68473.1"/>
    </source>
</evidence>